<comment type="subunit">
    <text evidence="2">Monomer. Binds 30S ribosomal subunits, but not 50S ribosomal subunits or 70S ribosomes.</text>
</comment>
<comment type="subcellular location">
    <subcellularLocation>
        <location evidence="2">Cytoplasm</location>
    </subcellularLocation>
</comment>
<organism evidence="3 4">
    <name type="scientific">candidate division TA06 bacterium DG_78</name>
    <dbReference type="NCBI Taxonomy" id="1703772"/>
    <lineage>
        <taxon>Bacteria</taxon>
        <taxon>Bacteria division TA06</taxon>
    </lineage>
</organism>
<comment type="caution">
    <text evidence="3">The sequence shown here is derived from an EMBL/GenBank/DDBJ whole genome shotgun (WGS) entry which is preliminary data.</text>
</comment>
<dbReference type="InterPro" id="IPR023799">
    <property type="entry name" value="RbfA_dom_sf"/>
</dbReference>
<proteinExistence type="inferred from homology"/>
<dbReference type="HAMAP" id="MF_00003">
    <property type="entry name" value="RbfA"/>
    <property type="match status" value="1"/>
</dbReference>
<evidence type="ECO:0000313" key="4">
    <source>
        <dbReference type="Proteomes" id="UP000051012"/>
    </source>
</evidence>
<dbReference type="Proteomes" id="UP000051012">
    <property type="component" value="Unassembled WGS sequence"/>
</dbReference>
<dbReference type="GO" id="GO:0005829">
    <property type="term" value="C:cytosol"/>
    <property type="evidence" value="ECO:0007669"/>
    <property type="project" value="TreeGrafter"/>
</dbReference>
<comment type="similarity">
    <text evidence="2">Belongs to the RbfA family.</text>
</comment>
<dbReference type="AlphaFoldDB" id="A0A0S7YH53"/>
<dbReference type="NCBIfam" id="TIGR00082">
    <property type="entry name" value="rbfA"/>
    <property type="match status" value="1"/>
</dbReference>
<dbReference type="Gene3D" id="3.30.300.20">
    <property type="match status" value="1"/>
</dbReference>
<reference evidence="3 4" key="1">
    <citation type="journal article" date="2015" name="Microbiome">
        <title>Genomic resolution of linkages in carbon, nitrogen, and sulfur cycling among widespread estuary sediment bacteria.</title>
        <authorList>
            <person name="Baker B.J."/>
            <person name="Lazar C.S."/>
            <person name="Teske A.P."/>
            <person name="Dick G.J."/>
        </authorList>
    </citation>
    <scope>NUCLEOTIDE SEQUENCE [LARGE SCALE GENOMIC DNA]</scope>
    <source>
        <strain evidence="3">DG_78</strain>
    </source>
</reference>
<name>A0A0S7YH53_UNCT6</name>
<dbReference type="SUPFAM" id="SSF89919">
    <property type="entry name" value="Ribosome-binding factor A, RbfA"/>
    <property type="match status" value="1"/>
</dbReference>
<evidence type="ECO:0000313" key="3">
    <source>
        <dbReference type="EMBL" id="KPJ74061.1"/>
    </source>
</evidence>
<dbReference type="GO" id="GO:0030490">
    <property type="term" value="P:maturation of SSU-rRNA"/>
    <property type="evidence" value="ECO:0007669"/>
    <property type="project" value="UniProtKB-UniRule"/>
</dbReference>
<dbReference type="PANTHER" id="PTHR33515">
    <property type="entry name" value="RIBOSOME-BINDING FACTOR A, CHLOROPLASTIC-RELATED"/>
    <property type="match status" value="1"/>
</dbReference>
<evidence type="ECO:0000256" key="1">
    <source>
        <dbReference type="ARBA" id="ARBA00022517"/>
    </source>
</evidence>
<dbReference type="InterPro" id="IPR015946">
    <property type="entry name" value="KH_dom-like_a/b"/>
</dbReference>
<evidence type="ECO:0000256" key="2">
    <source>
        <dbReference type="HAMAP-Rule" id="MF_00003"/>
    </source>
</evidence>
<dbReference type="EMBL" id="LJNI01000017">
    <property type="protein sequence ID" value="KPJ74061.1"/>
    <property type="molecule type" value="Genomic_DNA"/>
</dbReference>
<dbReference type="Pfam" id="PF02033">
    <property type="entry name" value="RBFA"/>
    <property type="match status" value="1"/>
</dbReference>
<comment type="function">
    <text evidence="2">One of several proteins that assist in the late maturation steps of the functional core of the 30S ribosomal subunit. Associates with free 30S ribosomal subunits (but not with 30S subunits that are part of 70S ribosomes or polysomes). Required for efficient processing of 16S rRNA. May interact with the 5'-terminal helix region of 16S rRNA.</text>
</comment>
<gene>
    <name evidence="2" type="primary">rbfA</name>
    <name evidence="3" type="ORF">AMJ52_02135</name>
</gene>
<dbReference type="InterPro" id="IPR000238">
    <property type="entry name" value="RbfA"/>
</dbReference>
<sequence length="111" mass="12896">MRKDRVASLLEREISYIITQDMNDPRCRFITVTKVVVSSDLKEATVYFSSLENKSESLATLQKAKGYIKSILAHRVRLKFLPDLHFVIDNSYEYGKKIDELIEKISNDHTE</sequence>
<keyword evidence="2" id="KW-0963">Cytoplasm</keyword>
<accession>A0A0S7YH53</accession>
<dbReference type="GO" id="GO:0043024">
    <property type="term" value="F:ribosomal small subunit binding"/>
    <property type="evidence" value="ECO:0007669"/>
    <property type="project" value="TreeGrafter"/>
</dbReference>
<dbReference type="PANTHER" id="PTHR33515:SF1">
    <property type="entry name" value="RIBOSOME-BINDING FACTOR A, CHLOROPLASTIC-RELATED"/>
    <property type="match status" value="1"/>
</dbReference>
<keyword evidence="1 2" id="KW-0690">Ribosome biogenesis</keyword>
<protein>
    <recommendedName>
        <fullName evidence="2">Ribosome-binding factor A</fullName>
    </recommendedName>
</protein>